<dbReference type="EMBL" id="CM047746">
    <property type="protein sequence ID" value="KAJ0021299.1"/>
    <property type="molecule type" value="Genomic_DNA"/>
</dbReference>
<dbReference type="Proteomes" id="UP001163603">
    <property type="component" value="Chromosome 11"/>
</dbReference>
<proteinExistence type="predicted"/>
<evidence type="ECO:0000313" key="1">
    <source>
        <dbReference type="EMBL" id="KAJ0021299.1"/>
    </source>
</evidence>
<evidence type="ECO:0000313" key="2">
    <source>
        <dbReference type="Proteomes" id="UP001163603"/>
    </source>
</evidence>
<reference evidence="2" key="1">
    <citation type="journal article" date="2023" name="G3 (Bethesda)">
        <title>Genome assembly and association tests identify interacting loci associated with vigor, precocity, and sex in interspecific pistachio rootstocks.</title>
        <authorList>
            <person name="Palmer W."/>
            <person name="Jacygrad E."/>
            <person name="Sagayaradj S."/>
            <person name="Cavanaugh K."/>
            <person name="Han R."/>
            <person name="Bertier L."/>
            <person name="Beede B."/>
            <person name="Kafkas S."/>
            <person name="Golino D."/>
            <person name="Preece J."/>
            <person name="Michelmore R."/>
        </authorList>
    </citation>
    <scope>NUCLEOTIDE SEQUENCE [LARGE SCALE GENOMIC DNA]</scope>
</reference>
<keyword evidence="2" id="KW-1185">Reference proteome</keyword>
<name>A0ACC0XRY2_9ROSI</name>
<accession>A0ACC0XRY2</accession>
<sequence>MIRDMSLSETKMFFLLFFFDNILKSELVAQGFSWVIIMPDMLIGKLQTEIIIMLDILIGKLQTESRGEFELVRLFLGRLFLLQVLSNNLIQGCHSDFYDENVTPESWWNGLD</sequence>
<organism evidence="1 2">
    <name type="scientific">Pistacia integerrima</name>
    <dbReference type="NCBI Taxonomy" id="434235"/>
    <lineage>
        <taxon>Eukaryota</taxon>
        <taxon>Viridiplantae</taxon>
        <taxon>Streptophyta</taxon>
        <taxon>Embryophyta</taxon>
        <taxon>Tracheophyta</taxon>
        <taxon>Spermatophyta</taxon>
        <taxon>Magnoliopsida</taxon>
        <taxon>eudicotyledons</taxon>
        <taxon>Gunneridae</taxon>
        <taxon>Pentapetalae</taxon>
        <taxon>rosids</taxon>
        <taxon>malvids</taxon>
        <taxon>Sapindales</taxon>
        <taxon>Anacardiaceae</taxon>
        <taxon>Pistacia</taxon>
    </lineage>
</organism>
<protein>
    <submittedName>
        <fullName evidence="1">Uncharacterized protein</fullName>
    </submittedName>
</protein>
<gene>
    <name evidence="1" type="ORF">Pint_32047</name>
</gene>
<comment type="caution">
    <text evidence="1">The sequence shown here is derived from an EMBL/GenBank/DDBJ whole genome shotgun (WGS) entry which is preliminary data.</text>
</comment>